<dbReference type="KEGG" id="vg:55626581"/>
<dbReference type="GeneID" id="55626581"/>
<name>A0A6C0R1J7_9CAUD</name>
<dbReference type="Proteomes" id="UP000479357">
    <property type="component" value="Segment"/>
</dbReference>
<accession>A0A6C0R1J7</accession>
<evidence type="ECO:0000313" key="1">
    <source>
        <dbReference type="EMBL" id="QHZ59726.1"/>
    </source>
</evidence>
<protein>
    <submittedName>
        <fullName evidence="1">Terminase</fullName>
    </submittedName>
</protein>
<proteinExistence type="predicted"/>
<sequence length="516" mass="58709">MARKFKNDDILVSKAFEEFASGIELQPHQEDFCSATQKIVFFGGGMGGGKTFASLIDNTQGIHDPDYKSVFIRTTTTEIDQGLWPDAKGLYMKFLTDDGTTNGRYLGKAHIDEKRKIITFPSGATTAFAYLQNDEDTKRFFGSELAKVYFEECQFRSWKQFTILLSRNRSRAQVTKGIRCTLNPDDRHWIFDFVRRYLDDDGYPIKKLSGKTAYYYIKDGKLYTSWNKKSLKEEFNLTKDPLSYTYIPAKLSDNKKLLELDPDYQDVLAALPEIERKRYEDGCWLDTGQQGLYFKREWLQPVATLPKGCARVRGYDLAASEKTPTTYPDFTVGIGMAKDREGNFYIYGNYVRDFKDDDSDIHGCFRKSSGTRDQIMLTQAMHDGKDCEIVIPQDAGAAGKESFQHKVKFFLSHGFKVRKDPAGHTARKGEKAESFLTACEHGFVYIVRDSFTPASYDWLMGQLEVFNPNEKSTSSYKDDAMDACASGFNYLNAKPNTTVQMLPDINSPTLKSQLGI</sequence>
<dbReference type="InterPro" id="IPR027417">
    <property type="entry name" value="P-loop_NTPase"/>
</dbReference>
<evidence type="ECO:0000313" key="2">
    <source>
        <dbReference type="Proteomes" id="UP000479357"/>
    </source>
</evidence>
<reference evidence="1 2" key="1">
    <citation type="submission" date="2019-12" db="EMBL/GenBank/DDBJ databases">
        <title>Alteromonas phage V22 represents a new genus of marine bacteriophages that requires a novel tail fiber chaperone for host recognition.</title>
        <authorList>
            <person name="Gonzalez-Serrano R."/>
            <person name="Dunne M."/>
            <person name="Rosselli R."/>
            <person name="Martin-Cuadrado A.-B."/>
            <person name="Grosboillot V."/>
            <person name="Zinsli L."/>
            <person name="Roda-Garcia J.J."/>
            <person name="Loessner M.J."/>
            <person name="Rodriguez-Valera F."/>
        </authorList>
    </citation>
    <scope>NUCLEOTIDE SEQUENCE [LARGE SCALE GENOMIC DNA]</scope>
</reference>
<keyword evidence="2" id="KW-1185">Reference proteome</keyword>
<organism evidence="1 2">
    <name type="scientific">Alteromonas phage vB_AmeM_PT11-V22</name>
    <dbReference type="NCBI Taxonomy" id="2704031"/>
    <lineage>
        <taxon>Viruses</taxon>
        <taxon>Duplodnaviria</taxon>
        <taxon>Heunggongvirae</taxon>
        <taxon>Uroviricota</taxon>
        <taxon>Caudoviricetes</taxon>
        <taxon>Myoalterovirus</taxon>
        <taxon>Myoalterovirus PT11V22</taxon>
    </lineage>
</organism>
<dbReference type="EMBL" id="MN877442">
    <property type="protein sequence ID" value="QHZ59726.1"/>
    <property type="molecule type" value="Genomic_DNA"/>
</dbReference>
<dbReference type="Gene3D" id="3.40.50.300">
    <property type="entry name" value="P-loop containing nucleotide triphosphate hydrolases"/>
    <property type="match status" value="1"/>
</dbReference>
<dbReference type="Pfam" id="PF03237">
    <property type="entry name" value="Terminase_6N"/>
    <property type="match status" value="1"/>
</dbReference>
<dbReference type="RefSeq" id="YP_009855685.1">
    <property type="nucleotide sequence ID" value="NC_048847.1"/>
</dbReference>